<dbReference type="InterPro" id="IPR036259">
    <property type="entry name" value="MFS_trans_sf"/>
</dbReference>
<dbReference type="PROSITE" id="PS50850">
    <property type="entry name" value="MFS"/>
    <property type="match status" value="1"/>
</dbReference>
<feature type="transmembrane region" description="Helical" evidence="6">
    <location>
        <begin position="313"/>
        <end position="336"/>
    </location>
</feature>
<dbReference type="GO" id="GO:0022857">
    <property type="term" value="F:transmembrane transporter activity"/>
    <property type="evidence" value="ECO:0007669"/>
    <property type="project" value="InterPro"/>
</dbReference>
<dbReference type="InterPro" id="IPR044770">
    <property type="entry name" value="MFS_spinster-like"/>
</dbReference>
<evidence type="ECO:0000313" key="9">
    <source>
        <dbReference type="Proteomes" id="UP001218362"/>
    </source>
</evidence>
<feature type="transmembrane region" description="Helical" evidence="6">
    <location>
        <begin position="80"/>
        <end position="98"/>
    </location>
</feature>
<feature type="transmembrane region" description="Helical" evidence="6">
    <location>
        <begin position="222"/>
        <end position="245"/>
    </location>
</feature>
<dbReference type="SUPFAM" id="SSF103473">
    <property type="entry name" value="MFS general substrate transporter"/>
    <property type="match status" value="1"/>
</dbReference>
<dbReference type="Proteomes" id="UP001218362">
    <property type="component" value="Chromosome"/>
</dbReference>
<gene>
    <name evidence="8" type="ORF">P0Y56_11690</name>
</gene>
<feature type="transmembrane region" description="Helical" evidence="6">
    <location>
        <begin position="289"/>
        <end position="307"/>
    </location>
</feature>
<feature type="transmembrane region" description="Helical" evidence="6">
    <location>
        <begin position="47"/>
        <end position="68"/>
    </location>
</feature>
<feature type="transmembrane region" description="Helical" evidence="6">
    <location>
        <begin position="12"/>
        <end position="35"/>
    </location>
</feature>
<dbReference type="PANTHER" id="PTHR23505">
    <property type="entry name" value="SPINSTER"/>
    <property type="match status" value="1"/>
</dbReference>
<evidence type="ECO:0000313" key="8">
    <source>
        <dbReference type="EMBL" id="WEK45689.1"/>
    </source>
</evidence>
<accession>A0AAJ5X496</accession>
<feature type="transmembrane region" description="Helical" evidence="6">
    <location>
        <begin position="257"/>
        <end position="277"/>
    </location>
</feature>
<dbReference type="EMBL" id="CP119316">
    <property type="protein sequence ID" value="WEK45689.1"/>
    <property type="molecule type" value="Genomic_DNA"/>
</dbReference>
<keyword evidence="3 6" id="KW-0812">Transmembrane</keyword>
<sequence>MTLATRRDSPWLALTLLTGVATVGFIDRIVVNVLVEPLKREFQLSDFQVSLMAAAFAVLNVLVGIGIARVAERKPRVGMIALGTLIWSLATALCGMAANFVQLLMARVGVGLGEAIGIPGNQSVAADYFPPQRRGLAMSILLLAPPLGAFIGFVGGGWIAQNFDWRWTFLIAAIPGLVLGVLVYLFIAEPPRGRHDADASDDVPGVGAVLGRLFLLPSARHLVIGSTIAAGIGFGLNTFFISLMIRRFGLSIGEASLYAGLIASLPAAISVVGMGWLGDRFGADNPAAYAIIPGAAMLLGGPLYIFAITRADLAPLLGMVTIAAVLQFGYLGITYASLQNLMHPRMRATASATLNAIYAVAGALGPMILGRLSDWLEPFYAPGEGLALAMAAVSLAYLWAGAHYLLAARHIGPDLEKTRAGGI</sequence>
<dbReference type="Pfam" id="PF07690">
    <property type="entry name" value="MFS_1"/>
    <property type="match status" value="1"/>
</dbReference>
<dbReference type="GO" id="GO:0016020">
    <property type="term" value="C:membrane"/>
    <property type="evidence" value="ECO:0007669"/>
    <property type="project" value="UniProtKB-SubCell"/>
</dbReference>
<proteinExistence type="predicted"/>
<feature type="transmembrane region" description="Helical" evidence="6">
    <location>
        <begin position="165"/>
        <end position="187"/>
    </location>
</feature>
<feature type="transmembrane region" description="Helical" evidence="6">
    <location>
        <begin position="136"/>
        <end position="159"/>
    </location>
</feature>
<feature type="transmembrane region" description="Helical" evidence="6">
    <location>
        <begin position="348"/>
        <end position="368"/>
    </location>
</feature>
<keyword evidence="5 6" id="KW-0472">Membrane</keyword>
<dbReference type="InterPro" id="IPR020846">
    <property type="entry name" value="MFS_dom"/>
</dbReference>
<dbReference type="PANTHER" id="PTHR23505:SF79">
    <property type="entry name" value="PROTEIN SPINSTER"/>
    <property type="match status" value="1"/>
</dbReference>
<feature type="transmembrane region" description="Helical" evidence="6">
    <location>
        <begin position="388"/>
        <end position="407"/>
    </location>
</feature>
<evidence type="ECO:0000256" key="1">
    <source>
        <dbReference type="ARBA" id="ARBA00004141"/>
    </source>
</evidence>
<evidence type="ECO:0000256" key="6">
    <source>
        <dbReference type="SAM" id="Phobius"/>
    </source>
</evidence>
<name>A0AAJ5X496_9SPHN</name>
<dbReference type="AlphaFoldDB" id="A0AAJ5X496"/>
<evidence type="ECO:0000259" key="7">
    <source>
        <dbReference type="PROSITE" id="PS50850"/>
    </source>
</evidence>
<keyword evidence="2" id="KW-0813">Transport</keyword>
<organism evidence="8 9">
    <name type="scientific">Candidatus Andeanibacterium colombiense</name>
    <dbReference type="NCBI Taxonomy" id="3121345"/>
    <lineage>
        <taxon>Bacteria</taxon>
        <taxon>Pseudomonadati</taxon>
        <taxon>Pseudomonadota</taxon>
        <taxon>Alphaproteobacteria</taxon>
        <taxon>Sphingomonadales</taxon>
        <taxon>Sphingomonadaceae</taxon>
        <taxon>Candidatus Andeanibacterium</taxon>
    </lineage>
</organism>
<dbReference type="InterPro" id="IPR011701">
    <property type="entry name" value="MFS"/>
</dbReference>
<feature type="domain" description="Major facilitator superfamily (MFS) profile" evidence="7">
    <location>
        <begin position="13"/>
        <end position="419"/>
    </location>
</feature>
<evidence type="ECO:0000256" key="2">
    <source>
        <dbReference type="ARBA" id="ARBA00022448"/>
    </source>
</evidence>
<evidence type="ECO:0000256" key="3">
    <source>
        <dbReference type="ARBA" id="ARBA00022692"/>
    </source>
</evidence>
<dbReference type="Gene3D" id="1.20.1250.20">
    <property type="entry name" value="MFS general substrate transporter like domains"/>
    <property type="match status" value="1"/>
</dbReference>
<keyword evidence="4 6" id="KW-1133">Transmembrane helix</keyword>
<evidence type="ECO:0000256" key="4">
    <source>
        <dbReference type="ARBA" id="ARBA00022989"/>
    </source>
</evidence>
<dbReference type="KEGG" id="acob:P0Y56_11690"/>
<reference evidence="8" key="1">
    <citation type="submission" date="2023-03" db="EMBL/GenBank/DDBJ databases">
        <title>Andean soil-derived lignocellulolytic bacterial consortium as a source of novel taxa and putative plastic-active enzymes.</title>
        <authorList>
            <person name="Diaz-Garcia L."/>
            <person name="Chuvochina M."/>
            <person name="Feuerriegel G."/>
            <person name="Bunk B."/>
            <person name="Sproer C."/>
            <person name="Streit W.R."/>
            <person name="Rodriguez L.M."/>
            <person name="Overmann J."/>
            <person name="Jimenez D.J."/>
        </authorList>
    </citation>
    <scope>NUCLEOTIDE SEQUENCE</scope>
    <source>
        <strain evidence="8">MAG 26</strain>
    </source>
</reference>
<evidence type="ECO:0000256" key="5">
    <source>
        <dbReference type="ARBA" id="ARBA00023136"/>
    </source>
</evidence>
<dbReference type="CDD" id="cd17328">
    <property type="entry name" value="MFS_spinster_like"/>
    <property type="match status" value="1"/>
</dbReference>
<comment type="subcellular location">
    <subcellularLocation>
        <location evidence="1">Membrane</location>
        <topology evidence="1">Multi-pass membrane protein</topology>
    </subcellularLocation>
</comment>
<protein>
    <submittedName>
        <fullName evidence="8">MFS transporter</fullName>
    </submittedName>
</protein>